<gene>
    <name evidence="3" type="ORF">HETIRDRAFT_414162</name>
</gene>
<dbReference type="InterPro" id="IPR042534">
    <property type="entry name" value="SAP18_sf"/>
</dbReference>
<protein>
    <recommendedName>
        <fullName evidence="5">Histone deacetylase complex protein</fullName>
    </recommendedName>
</protein>
<accession>W4KH27</accession>
<proteinExistence type="inferred from homology"/>
<name>W4KH27_HETIT</name>
<evidence type="ECO:0008006" key="5">
    <source>
        <dbReference type="Google" id="ProtNLM"/>
    </source>
</evidence>
<evidence type="ECO:0000256" key="1">
    <source>
        <dbReference type="ARBA" id="ARBA00009143"/>
    </source>
</evidence>
<feature type="compositionally biased region" description="Gly residues" evidence="2">
    <location>
        <begin position="194"/>
        <end position="218"/>
    </location>
</feature>
<dbReference type="KEGG" id="hir:HETIRDRAFT_414162"/>
<evidence type="ECO:0000313" key="3">
    <source>
        <dbReference type="EMBL" id="ETW85019.1"/>
    </source>
</evidence>
<dbReference type="STRING" id="747525.W4KH27"/>
<feature type="region of interest" description="Disordered" evidence="2">
    <location>
        <begin position="118"/>
        <end position="138"/>
    </location>
</feature>
<dbReference type="HOGENOM" id="CLU_064128_0_0_1"/>
<dbReference type="Gene3D" id="3.10.20.550">
    <property type="entry name" value="ASAP complex, SAP18 subunit"/>
    <property type="match status" value="1"/>
</dbReference>
<feature type="region of interest" description="Disordered" evidence="2">
    <location>
        <begin position="189"/>
        <end position="281"/>
    </location>
</feature>
<dbReference type="Proteomes" id="UP000030671">
    <property type="component" value="Unassembled WGS sequence"/>
</dbReference>
<dbReference type="InterPro" id="IPR010516">
    <property type="entry name" value="SAP18"/>
</dbReference>
<comment type="similarity">
    <text evidence="1">Belongs to the SAP18 family.</text>
</comment>
<dbReference type="OrthoDB" id="440566at2759"/>
<dbReference type="AlphaFoldDB" id="W4KH27"/>
<dbReference type="eggNOG" id="KOG3391">
    <property type="taxonomic scope" value="Eukaryota"/>
</dbReference>
<evidence type="ECO:0000313" key="4">
    <source>
        <dbReference type="Proteomes" id="UP000030671"/>
    </source>
</evidence>
<feature type="compositionally biased region" description="Basic and acidic residues" evidence="2">
    <location>
        <begin position="259"/>
        <end position="270"/>
    </location>
</feature>
<dbReference type="PANTHER" id="PTHR13082:SF0">
    <property type="entry name" value="HISTONE DEACETYLASE COMPLEX SUBUNIT SAP18"/>
    <property type="match status" value="1"/>
</dbReference>
<evidence type="ECO:0000256" key="2">
    <source>
        <dbReference type="SAM" id="MobiDB-lite"/>
    </source>
</evidence>
<dbReference type="RefSeq" id="XP_009541915.1">
    <property type="nucleotide sequence ID" value="XM_009543620.1"/>
</dbReference>
<feature type="compositionally biased region" description="Basic residues" evidence="2">
    <location>
        <begin position="271"/>
        <end position="281"/>
    </location>
</feature>
<dbReference type="PANTHER" id="PTHR13082">
    <property type="entry name" value="SAP18"/>
    <property type="match status" value="1"/>
</dbReference>
<dbReference type="GeneID" id="20673157"/>
<dbReference type="EMBL" id="KI925455">
    <property type="protein sequence ID" value="ETW85019.1"/>
    <property type="molecule type" value="Genomic_DNA"/>
</dbReference>
<reference evidence="3 4" key="1">
    <citation type="journal article" date="2012" name="New Phytol.">
        <title>Insight into trade-off between wood decay and parasitism from the genome of a fungal forest pathogen.</title>
        <authorList>
            <person name="Olson A."/>
            <person name="Aerts A."/>
            <person name="Asiegbu F."/>
            <person name="Belbahri L."/>
            <person name="Bouzid O."/>
            <person name="Broberg A."/>
            <person name="Canback B."/>
            <person name="Coutinho P.M."/>
            <person name="Cullen D."/>
            <person name="Dalman K."/>
            <person name="Deflorio G."/>
            <person name="van Diepen L.T."/>
            <person name="Dunand C."/>
            <person name="Duplessis S."/>
            <person name="Durling M."/>
            <person name="Gonthier P."/>
            <person name="Grimwood J."/>
            <person name="Fossdal C.G."/>
            <person name="Hansson D."/>
            <person name="Henrissat B."/>
            <person name="Hietala A."/>
            <person name="Himmelstrand K."/>
            <person name="Hoffmeister D."/>
            <person name="Hogberg N."/>
            <person name="James T.Y."/>
            <person name="Karlsson M."/>
            <person name="Kohler A."/>
            <person name="Kues U."/>
            <person name="Lee Y.H."/>
            <person name="Lin Y.C."/>
            <person name="Lind M."/>
            <person name="Lindquist E."/>
            <person name="Lombard V."/>
            <person name="Lucas S."/>
            <person name="Lunden K."/>
            <person name="Morin E."/>
            <person name="Murat C."/>
            <person name="Park J."/>
            <person name="Raffaello T."/>
            <person name="Rouze P."/>
            <person name="Salamov A."/>
            <person name="Schmutz J."/>
            <person name="Solheim H."/>
            <person name="Stahlberg J."/>
            <person name="Velez H."/>
            <person name="de Vries R.P."/>
            <person name="Wiebenga A."/>
            <person name="Woodward S."/>
            <person name="Yakovlev I."/>
            <person name="Garbelotto M."/>
            <person name="Martin F."/>
            <person name="Grigoriev I.V."/>
            <person name="Stenlid J."/>
        </authorList>
    </citation>
    <scope>NUCLEOTIDE SEQUENCE [LARGE SCALE GENOMIC DNA]</scope>
    <source>
        <strain evidence="3 4">TC 32-1</strain>
    </source>
</reference>
<keyword evidence="4" id="KW-1185">Reference proteome</keyword>
<organism evidence="3 4">
    <name type="scientific">Heterobasidion irregulare (strain TC 32-1)</name>
    <dbReference type="NCBI Taxonomy" id="747525"/>
    <lineage>
        <taxon>Eukaryota</taxon>
        <taxon>Fungi</taxon>
        <taxon>Dikarya</taxon>
        <taxon>Basidiomycota</taxon>
        <taxon>Agaricomycotina</taxon>
        <taxon>Agaricomycetes</taxon>
        <taxon>Russulales</taxon>
        <taxon>Bondarzewiaceae</taxon>
        <taxon>Heterobasidion</taxon>
        <taxon>Heterobasidion annosum species complex</taxon>
    </lineage>
</organism>
<dbReference type="Pfam" id="PF06487">
    <property type="entry name" value="SAP18"/>
    <property type="match status" value="1"/>
</dbReference>
<dbReference type="GO" id="GO:0005634">
    <property type="term" value="C:nucleus"/>
    <property type="evidence" value="ECO:0007669"/>
    <property type="project" value="TreeGrafter"/>
</dbReference>
<dbReference type="InParanoid" id="W4KH27"/>
<sequence>METTTTASGQPIVDREKTVPFLVRAFIKVGGFHRLNQFEEGPLPIADEQQIFTWKDATLSEIITSLRSIAPQTAEYRHPLARFSFRAIFADSASRGRYAQKDLGMVYSRDILGEPGTLDTPAPRLLEDAEDDPSKQKEARTLEELRLVPGDYLCIAVYLPKSVTAAPGPNVELSIKGSSAAAGGANGWKISGPLGPGRDGDGFGPGSGAGRGAGGHWRGGSEAPRGRGGRGGDIGDRDRRPLPARRRRDTPPRNSGWDDVGRDAYRDRSRSRSRSPPRRRR</sequence>